<gene>
    <name evidence="1" type="ORF">NYZ96_11040</name>
</gene>
<dbReference type="SUPFAM" id="SSF52540">
    <property type="entry name" value="P-loop containing nucleoside triphosphate hydrolases"/>
    <property type="match status" value="1"/>
</dbReference>
<dbReference type="Proteomes" id="UP001059745">
    <property type="component" value="Chromosome 1"/>
</dbReference>
<evidence type="ECO:0000313" key="2">
    <source>
        <dbReference type="Proteomes" id="UP001059745"/>
    </source>
</evidence>
<dbReference type="EMBL" id="CP104214">
    <property type="protein sequence ID" value="UWX68776.1"/>
    <property type="molecule type" value="Genomic_DNA"/>
</dbReference>
<name>A0AB38TLW4_BURGA</name>
<reference evidence="1" key="1">
    <citation type="submission" date="2022-09" db="EMBL/GenBank/DDBJ databases">
        <title>Genomic of Burkholderia gladioli.</title>
        <authorList>
            <person name="Wu H."/>
        </authorList>
    </citation>
    <scope>NUCLEOTIDE SEQUENCE</scope>
    <source>
        <strain evidence="1">ZN-S4</strain>
    </source>
</reference>
<proteinExistence type="predicted"/>
<evidence type="ECO:0000313" key="1">
    <source>
        <dbReference type="EMBL" id="UWX68776.1"/>
    </source>
</evidence>
<evidence type="ECO:0008006" key="3">
    <source>
        <dbReference type="Google" id="ProtNLM"/>
    </source>
</evidence>
<protein>
    <recommendedName>
        <fullName evidence="3">ATP-binding protein</fullName>
    </recommendedName>
</protein>
<dbReference type="InterPro" id="IPR027417">
    <property type="entry name" value="P-loop_NTPase"/>
</dbReference>
<dbReference type="RefSeq" id="WP_124083861.1">
    <property type="nucleotide sequence ID" value="NZ_CADEVX010000005.1"/>
</dbReference>
<accession>A0AB38TLW4</accession>
<organism evidence="1 2">
    <name type="scientific">Burkholderia gladioli</name>
    <name type="common">Pseudomonas marginata</name>
    <name type="synonym">Phytomonas marginata</name>
    <dbReference type="NCBI Taxonomy" id="28095"/>
    <lineage>
        <taxon>Bacteria</taxon>
        <taxon>Pseudomonadati</taxon>
        <taxon>Pseudomonadota</taxon>
        <taxon>Betaproteobacteria</taxon>
        <taxon>Burkholderiales</taxon>
        <taxon>Burkholderiaceae</taxon>
        <taxon>Burkholderia</taxon>
    </lineage>
</organism>
<dbReference type="AlphaFoldDB" id="A0AB38TLW4"/>
<sequence>MSQEQEFERDAQEVVDAFEREVGVSSVPHIRVPAGTREFLKFTVGREAPLYTYALLEAQKNLRPDNAFKGALGLTLAKADNFPASVEANALLTLLTRSTREVSQGSASRGYSVPYTPFQKREDHLLAQPANHIVRGRRGVGKSTLIRRATEILASTNALVCVLDMQTYSTLTGDDLVREVLFDVCNGIAASAIRFGDVATADGAALKMAATGIASGEILVARAPVVIKRIMSSLTRCIVGDAFVFLDDFHLVARDAQPRLLHIIHAALKGSNSWLKVAGLSSLLNVYAPNEREGLQIPGDAQYVPLDLTLENPEAAETHLRAILEGFLTAVGYTLTGNVLPDAAFRRLAWANAGVPRDFLQMFARSLHHASRNRHAAITLSDVNVAIGEFGQQKMDDLQKDARYVAGKLRAMLEKLETLCLEGQKINAFLIRSDDAPERAVIQILSDLRMVHLIHQSITPRRAGERFEAYILDYSLFTGFRRRPNVTEMIPKHLQFKASELRALPKVPDGYFSDELSGNEDAIV</sequence>